<dbReference type="Gene3D" id="3.30.60.30">
    <property type="match status" value="1"/>
</dbReference>
<dbReference type="RefSeq" id="WP_182846140.1">
    <property type="nucleotide sequence ID" value="NZ_BAAALP010000001.1"/>
</dbReference>
<dbReference type="CDD" id="cd00104">
    <property type="entry name" value="KAZAL_FS"/>
    <property type="match status" value="1"/>
</dbReference>
<dbReference type="Pfam" id="PF07648">
    <property type="entry name" value="Kazal_2"/>
    <property type="match status" value="1"/>
</dbReference>
<dbReference type="SUPFAM" id="SSF100895">
    <property type="entry name" value="Kazal-type serine protease inhibitors"/>
    <property type="match status" value="1"/>
</dbReference>
<dbReference type="Proteomes" id="UP000572680">
    <property type="component" value="Unassembled WGS sequence"/>
</dbReference>
<dbReference type="AlphaFoldDB" id="A0A7W3LTF8"/>
<organism evidence="3 4">
    <name type="scientific">Actinomadura namibiensis</name>
    <dbReference type="NCBI Taxonomy" id="182080"/>
    <lineage>
        <taxon>Bacteria</taxon>
        <taxon>Bacillati</taxon>
        <taxon>Actinomycetota</taxon>
        <taxon>Actinomycetes</taxon>
        <taxon>Streptosporangiales</taxon>
        <taxon>Thermomonosporaceae</taxon>
        <taxon>Actinomadura</taxon>
    </lineage>
</organism>
<name>A0A7W3LTF8_ACTNM</name>
<dbReference type="InterPro" id="IPR036058">
    <property type="entry name" value="Kazal_dom_sf"/>
</dbReference>
<proteinExistence type="predicted"/>
<evidence type="ECO:0000313" key="4">
    <source>
        <dbReference type="Proteomes" id="UP000572680"/>
    </source>
</evidence>
<keyword evidence="4" id="KW-1185">Reference proteome</keyword>
<sequence>MKRTLALAALLGALATPALTGTATAAACPDTCVCTKEYAPVVGSDGKVYSNACQARCAGAEPVGPAALRD</sequence>
<comment type="caution">
    <text evidence="3">The sequence shown here is derived from an EMBL/GenBank/DDBJ whole genome shotgun (WGS) entry which is preliminary data.</text>
</comment>
<feature type="domain" description="Kazal-like" evidence="2">
    <location>
        <begin position="22"/>
        <end position="68"/>
    </location>
</feature>
<dbReference type="InterPro" id="IPR002350">
    <property type="entry name" value="Kazal_dom"/>
</dbReference>
<gene>
    <name evidence="3" type="ORF">HNR61_005642</name>
</gene>
<dbReference type="EMBL" id="JACJIA010000008">
    <property type="protein sequence ID" value="MBA8953988.1"/>
    <property type="molecule type" value="Genomic_DNA"/>
</dbReference>
<accession>A0A7W3LTF8</accession>
<evidence type="ECO:0000256" key="1">
    <source>
        <dbReference type="SAM" id="SignalP"/>
    </source>
</evidence>
<protein>
    <recommendedName>
        <fullName evidence="2">Kazal-like domain-containing protein</fullName>
    </recommendedName>
</protein>
<dbReference type="PROSITE" id="PS51257">
    <property type="entry name" value="PROKAR_LIPOPROTEIN"/>
    <property type="match status" value="1"/>
</dbReference>
<feature type="signal peptide" evidence="1">
    <location>
        <begin position="1"/>
        <end position="20"/>
    </location>
</feature>
<evidence type="ECO:0000259" key="2">
    <source>
        <dbReference type="PROSITE" id="PS51465"/>
    </source>
</evidence>
<feature type="chain" id="PRO_5039240150" description="Kazal-like domain-containing protein" evidence="1">
    <location>
        <begin position="21"/>
        <end position="70"/>
    </location>
</feature>
<keyword evidence="1" id="KW-0732">Signal</keyword>
<reference evidence="3 4" key="1">
    <citation type="submission" date="2020-08" db="EMBL/GenBank/DDBJ databases">
        <title>Genomic Encyclopedia of Type Strains, Phase IV (KMG-IV): sequencing the most valuable type-strain genomes for metagenomic binning, comparative biology and taxonomic classification.</title>
        <authorList>
            <person name="Goeker M."/>
        </authorList>
    </citation>
    <scope>NUCLEOTIDE SEQUENCE [LARGE SCALE GENOMIC DNA]</scope>
    <source>
        <strain evidence="3 4">DSM 44197</strain>
    </source>
</reference>
<evidence type="ECO:0000313" key="3">
    <source>
        <dbReference type="EMBL" id="MBA8953988.1"/>
    </source>
</evidence>
<dbReference type="PROSITE" id="PS51465">
    <property type="entry name" value="KAZAL_2"/>
    <property type="match status" value="1"/>
</dbReference>